<dbReference type="VEuPathDB" id="FungiDB:VP01_1633g6"/>
<protein>
    <submittedName>
        <fullName evidence="1">Uncharacterized protein</fullName>
    </submittedName>
</protein>
<name>A0A0L6VGS8_9BASI</name>
<evidence type="ECO:0000313" key="2">
    <source>
        <dbReference type="Proteomes" id="UP000037035"/>
    </source>
</evidence>
<dbReference type="AlphaFoldDB" id="A0A0L6VGS8"/>
<gene>
    <name evidence="1" type="ORF">VP01_1633g6</name>
</gene>
<evidence type="ECO:0000313" key="1">
    <source>
        <dbReference type="EMBL" id="KNZ59976.1"/>
    </source>
</evidence>
<reference evidence="1 2" key="1">
    <citation type="submission" date="2015-08" db="EMBL/GenBank/DDBJ databases">
        <title>Next Generation Sequencing and Analysis of the Genome of Puccinia sorghi L Schw, the Causal Agent of Maize Common Rust.</title>
        <authorList>
            <person name="Rochi L."/>
            <person name="Burguener G."/>
            <person name="Darino M."/>
            <person name="Turjanski A."/>
            <person name="Kreff E."/>
            <person name="Dieguez M.J."/>
            <person name="Sacco F."/>
        </authorList>
    </citation>
    <scope>NUCLEOTIDE SEQUENCE [LARGE SCALE GENOMIC DNA]</scope>
    <source>
        <strain evidence="1 2">RO10H11247</strain>
    </source>
</reference>
<dbReference type="OrthoDB" id="342900at2759"/>
<keyword evidence="2" id="KW-1185">Reference proteome</keyword>
<dbReference type="Proteomes" id="UP000037035">
    <property type="component" value="Unassembled WGS sequence"/>
</dbReference>
<comment type="caution">
    <text evidence="1">The sequence shown here is derived from an EMBL/GenBank/DDBJ whole genome shotgun (WGS) entry which is preliminary data.</text>
</comment>
<organism evidence="1 2">
    <name type="scientific">Puccinia sorghi</name>
    <dbReference type="NCBI Taxonomy" id="27349"/>
    <lineage>
        <taxon>Eukaryota</taxon>
        <taxon>Fungi</taxon>
        <taxon>Dikarya</taxon>
        <taxon>Basidiomycota</taxon>
        <taxon>Pucciniomycotina</taxon>
        <taxon>Pucciniomycetes</taxon>
        <taxon>Pucciniales</taxon>
        <taxon>Pucciniaceae</taxon>
        <taxon>Puccinia</taxon>
    </lineage>
</organism>
<sequence>MSESSFTSSPYLSTTSDHASTNSLAFKPYQPITPPFLFFQMCTIKELGCVIRSNLEVTLPSNNVIENLSTLANSHPASTMPMLHITSAEYITILDALATLCDQNSLFELLCNFSTKWKSRVQCRRTCYEKNSGLRHHFQIIQDLAL</sequence>
<accession>A0A0L6VGS8</accession>
<proteinExistence type="predicted"/>
<dbReference type="EMBL" id="LAVV01006430">
    <property type="protein sequence ID" value="KNZ59976.1"/>
    <property type="molecule type" value="Genomic_DNA"/>
</dbReference>